<feature type="signal peptide" evidence="6">
    <location>
        <begin position="1"/>
        <end position="28"/>
    </location>
</feature>
<dbReference type="GO" id="GO:0032153">
    <property type="term" value="C:cell division site"/>
    <property type="evidence" value="ECO:0007669"/>
    <property type="project" value="UniProtKB-UniRule"/>
</dbReference>
<dbReference type="RefSeq" id="WP_131975790.1">
    <property type="nucleotide sequence ID" value="NZ_SLYB01000006.1"/>
</dbReference>
<dbReference type="Proteomes" id="UP000295763">
    <property type="component" value="Unassembled WGS sequence"/>
</dbReference>
<name>A0A4R2T260_9PAST</name>
<dbReference type="PANTHER" id="PTHR48267:SF1">
    <property type="entry name" value="BILIRUBIN OXIDASE"/>
    <property type="match status" value="1"/>
</dbReference>
<dbReference type="EMBL" id="SLYB01000006">
    <property type="protein sequence ID" value="TCP96045.1"/>
    <property type="molecule type" value="Genomic_DNA"/>
</dbReference>
<dbReference type="HAMAP" id="MF_00915">
    <property type="entry name" value="FtsP"/>
    <property type="match status" value="1"/>
</dbReference>
<dbReference type="InterPro" id="IPR008972">
    <property type="entry name" value="Cupredoxin"/>
</dbReference>
<dbReference type="InterPro" id="IPR011707">
    <property type="entry name" value="Cu-oxidase-like_N"/>
</dbReference>
<dbReference type="AlphaFoldDB" id="A0A4R2T260"/>
<keyword evidence="1 5" id="KW-0132">Cell division</keyword>
<keyword evidence="2 6" id="KW-0732">Signal</keyword>
<comment type="subcellular location">
    <subcellularLocation>
        <location evidence="5">Periplasm</location>
    </subcellularLocation>
    <text evidence="5">Localizes to the division septum.</text>
</comment>
<dbReference type="GO" id="GO:0030288">
    <property type="term" value="C:outer membrane-bounded periplasmic space"/>
    <property type="evidence" value="ECO:0007669"/>
    <property type="project" value="UniProtKB-UniRule"/>
</dbReference>
<keyword evidence="9" id="KW-1185">Reference proteome</keyword>
<dbReference type="PROSITE" id="PS51318">
    <property type="entry name" value="TAT"/>
    <property type="match status" value="1"/>
</dbReference>
<evidence type="ECO:0000313" key="8">
    <source>
        <dbReference type="EMBL" id="TCP96045.1"/>
    </source>
</evidence>
<dbReference type="SUPFAM" id="SSF49503">
    <property type="entry name" value="Cupredoxins"/>
    <property type="match status" value="3"/>
</dbReference>
<evidence type="ECO:0000256" key="1">
    <source>
        <dbReference type="ARBA" id="ARBA00022618"/>
    </source>
</evidence>
<evidence type="ECO:0000256" key="4">
    <source>
        <dbReference type="ARBA" id="ARBA00023306"/>
    </source>
</evidence>
<dbReference type="PANTHER" id="PTHR48267">
    <property type="entry name" value="CUPREDOXIN SUPERFAMILY PROTEIN"/>
    <property type="match status" value="1"/>
</dbReference>
<dbReference type="InterPro" id="IPR026589">
    <property type="entry name" value="FtsP"/>
</dbReference>
<evidence type="ECO:0000256" key="6">
    <source>
        <dbReference type="SAM" id="SignalP"/>
    </source>
</evidence>
<dbReference type="Gene3D" id="2.60.40.420">
    <property type="entry name" value="Cupredoxins - blue copper proteins"/>
    <property type="match status" value="3"/>
</dbReference>
<protein>
    <recommendedName>
        <fullName evidence="5">Cell division protein FtsP</fullName>
    </recommendedName>
</protein>
<reference evidence="8 9" key="1">
    <citation type="submission" date="2019-03" db="EMBL/GenBank/DDBJ databases">
        <title>Genomic Encyclopedia of Type Strains, Phase IV (KMG-IV): sequencing the most valuable type-strain genomes for metagenomic binning, comparative biology and taxonomic classification.</title>
        <authorList>
            <person name="Goeker M."/>
        </authorList>
    </citation>
    <scope>NUCLEOTIDE SEQUENCE [LARGE SCALE GENOMIC DNA]</scope>
    <source>
        <strain evidence="8 9">DSM 28404</strain>
    </source>
</reference>
<accession>A0A4R2T260</accession>
<comment type="caution">
    <text evidence="8">The sequence shown here is derived from an EMBL/GenBank/DDBJ whole genome shotgun (WGS) entry which is preliminary data.</text>
</comment>
<gene>
    <name evidence="5" type="primary">ftsP</name>
    <name evidence="8" type="ORF">EDC44_106112</name>
</gene>
<evidence type="ECO:0000259" key="7">
    <source>
        <dbReference type="Pfam" id="PF07732"/>
    </source>
</evidence>
<dbReference type="InterPro" id="IPR006311">
    <property type="entry name" value="TAT_signal"/>
</dbReference>
<comment type="function">
    <text evidence="5">Cell division protein that is required for growth during stress conditions. May be involved in protecting or stabilizing the divisomal assembly under conditions of stress.</text>
</comment>
<evidence type="ECO:0000256" key="2">
    <source>
        <dbReference type="ARBA" id="ARBA00022729"/>
    </source>
</evidence>
<keyword evidence="4 5" id="KW-0131">Cell cycle</keyword>
<feature type="chain" id="PRO_5020647331" description="Cell division protein FtsP" evidence="6">
    <location>
        <begin position="29"/>
        <end position="467"/>
    </location>
</feature>
<dbReference type="InterPro" id="IPR045087">
    <property type="entry name" value="Cu-oxidase_fam"/>
</dbReference>
<dbReference type="GO" id="GO:0043093">
    <property type="term" value="P:FtsZ-dependent cytokinesis"/>
    <property type="evidence" value="ECO:0007669"/>
    <property type="project" value="UniProtKB-UniRule"/>
</dbReference>
<dbReference type="GO" id="GO:0005507">
    <property type="term" value="F:copper ion binding"/>
    <property type="evidence" value="ECO:0007669"/>
    <property type="project" value="InterPro"/>
</dbReference>
<evidence type="ECO:0000256" key="5">
    <source>
        <dbReference type="HAMAP-Rule" id="MF_00915"/>
    </source>
</evidence>
<organism evidence="8 9">
    <name type="scientific">Cricetibacter osteomyelitidis</name>
    <dbReference type="NCBI Taxonomy" id="1521931"/>
    <lineage>
        <taxon>Bacteria</taxon>
        <taxon>Pseudomonadati</taxon>
        <taxon>Pseudomonadota</taxon>
        <taxon>Gammaproteobacteria</taxon>
        <taxon>Pasteurellales</taxon>
        <taxon>Pasteurellaceae</taxon>
        <taxon>Cricetibacter</taxon>
    </lineage>
</organism>
<sequence length="467" mass="52312">MKSCTRRDLLKTSLIATALASLPQAALAASRPPLVIPPLMESRRGRPILLTMQETQTALLEKKTVEVWGFNGHYLGPTVKVKQGDYVKLMYHNNLPHAVSVTIQGLQTSGESLGGVMQALNPKQSWAPVVQVTQTTSTCWYRSDTLMHSAYQTYRGLVGMWIVEDNETRKSNLPSKYGVDDIPLILQDMTLNSSGTQLFQANQPQFLGERLFVNGQESPYLTVPRGWVRLRILNASLSRTYPLHFDDDREFLLIGRGTGFLPQSKSVKSIFLSPGERAEIVVNLNEGDNISLISGAKRSFFDKVGAFFSADNELHDNTVLELRPEGLPSAFDSQKNYRFVAAERPTQPIVQERKFHLDTKSFMINQRRFDPRRIDVSAKLDSLERWTLTANEATGFYMQGAKFIVESVDGQPVDDSDISWQDTVWISGETKILVKFEHTSSNNYPFSFGAANLLLADKGCQGLIIVQ</sequence>
<dbReference type="CDD" id="cd13867">
    <property type="entry name" value="CuRO_2_CueO_FtsP"/>
    <property type="match status" value="1"/>
</dbReference>
<keyword evidence="3 5" id="KW-0574">Periplasm</keyword>
<evidence type="ECO:0000256" key="3">
    <source>
        <dbReference type="ARBA" id="ARBA00022764"/>
    </source>
</evidence>
<proteinExistence type="inferred from homology"/>
<feature type="domain" description="Plastocyanin-like" evidence="7">
    <location>
        <begin position="52"/>
        <end position="167"/>
    </location>
</feature>
<dbReference type="Pfam" id="PF07732">
    <property type="entry name" value="Cu-oxidase_3"/>
    <property type="match status" value="1"/>
</dbReference>
<comment type="similarity">
    <text evidence="5">Belongs to the FtsP family.</text>
</comment>
<evidence type="ECO:0000313" key="9">
    <source>
        <dbReference type="Proteomes" id="UP000295763"/>
    </source>
</evidence>
<dbReference type="OrthoDB" id="9757546at2"/>